<dbReference type="PATRIC" id="fig|37916.4.peg.1890"/>
<keyword evidence="1" id="KW-0812">Transmembrane</keyword>
<reference evidence="2 3" key="1">
    <citation type="journal article" date="2015" name="Genome Biol. Evol.">
        <title>Characterization of Three Mycobacterium spp. with Potential Use in Bioremediation by Genome Sequencing and Comparative Genomics.</title>
        <authorList>
            <person name="Das S."/>
            <person name="Pettersson B.M."/>
            <person name="Behra P.R."/>
            <person name="Ramesh M."/>
            <person name="Dasgupta S."/>
            <person name="Bhattacharya A."/>
            <person name="Kirsebom L.A."/>
        </authorList>
    </citation>
    <scope>NUCLEOTIDE SEQUENCE [LARGE SCALE GENOMIC DNA]</scope>
    <source>
        <strain evidence="2 3">DSM 43826</strain>
    </source>
</reference>
<comment type="caution">
    <text evidence="2">The sequence shown here is derived from an EMBL/GenBank/DDBJ whole genome shotgun (WGS) entry which is preliminary data.</text>
</comment>
<dbReference type="RefSeq" id="WP_048469707.1">
    <property type="nucleotide sequence ID" value="NZ_JYNL01000020.1"/>
</dbReference>
<gene>
    <name evidence="2" type="ORF">MCHLDSM_01971</name>
</gene>
<keyword evidence="1" id="KW-1133">Transmembrane helix</keyword>
<dbReference type="STRING" id="37916.MCHLDSM_01971"/>
<keyword evidence="3" id="KW-1185">Reference proteome</keyword>
<sequence length="98" mass="11083">MGKRGDSFASWFVALPKGRKFVMSLVLASVTILTPALLLTPAHHWDRISPNQFEFTCADQDGDRQVSVELPTDPDRINEMNQNPEEFVALFRKACPTY</sequence>
<evidence type="ECO:0000313" key="3">
    <source>
        <dbReference type="Proteomes" id="UP000036513"/>
    </source>
</evidence>
<name>A0A0J6W434_9MYCO</name>
<dbReference type="Proteomes" id="UP000036513">
    <property type="component" value="Unassembled WGS sequence"/>
</dbReference>
<keyword evidence="1" id="KW-0472">Membrane</keyword>
<proteinExistence type="predicted"/>
<feature type="transmembrane region" description="Helical" evidence="1">
    <location>
        <begin position="21"/>
        <end position="39"/>
    </location>
</feature>
<accession>A0A0J6W434</accession>
<protein>
    <submittedName>
        <fullName evidence="2">Uncharacterized protein</fullName>
    </submittedName>
</protein>
<dbReference type="AlphaFoldDB" id="A0A0J6W434"/>
<dbReference type="EMBL" id="JYNL01000020">
    <property type="protein sequence ID" value="KMO78060.1"/>
    <property type="molecule type" value="Genomic_DNA"/>
</dbReference>
<evidence type="ECO:0000313" key="2">
    <source>
        <dbReference type="EMBL" id="KMO78060.1"/>
    </source>
</evidence>
<evidence type="ECO:0000256" key="1">
    <source>
        <dbReference type="SAM" id="Phobius"/>
    </source>
</evidence>
<organism evidence="2 3">
    <name type="scientific">Mycolicibacterium chlorophenolicum</name>
    <dbReference type="NCBI Taxonomy" id="37916"/>
    <lineage>
        <taxon>Bacteria</taxon>
        <taxon>Bacillati</taxon>
        <taxon>Actinomycetota</taxon>
        <taxon>Actinomycetes</taxon>
        <taxon>Mycobacteriales</taxon>
        <taxon>Mycobacteriaceae</taxon>
        <taxon>Mycolicibacterium</taxon>
    </lineage>
</organism>